<keyword evidence="9 14" id="KW-1133">Transmembrane helix</keyword>
<evidence type="ECO:0000313" key="16">
    <source>
        <dbReference type="Proteomes" id="UP000596660"/>
    </source>
</evidence>
<accession>A0A803KUJ2</accession>
<evidence type="ECO:0000256" key="9">
    <source>
        <dbReference type="ARBA" id="ARBA00022989"/>
    </source>
</evidence>
<dbReference type="OMA" id="SWPIFST"/>
<evidence type="ECO:0000256" key="7">
    <source>
        <dbReference type="ARBA" id="ARBA00022777"/>
    </source>
</evidence>
<comment type="pathway">
    <text evidence="11">Cofactor biosynthesis; tocopherol biosynthesis.</text>
</comment>
<gene>
    <name evidence="15" type="primary">LOC110704547</name>
</gene>
<sequence>MAIHLKLNTLYHCSRSFGTAQPCPSYFNLTFFHFHRHHYPFSKTILKHNSAASTVVSRRALLSSDAALFQDVGATVFLITGGYSLVSVFDNLTHRKIISQNLSRKLVHIISGLLFVAAWPLFSASPEARYFASLAPFINGLRLVVNGLSLATDEGLIKSVTREGKPKELLQGPLYYVLILALSSIFFWRDSPVGLLLLAMMSGGDGIADIMGRKFGYVKLPYNQKKSWAGSISMFTFGFLISMGMLYYFSVLGYFQFDWNLTAQRVAVVSFVATVVESLPTTEQIDDNISVPLATLVTAYLCM</sequence>
<feature type="transmembrane region" description="Helical" evidence="14">
    <location>
        <begin position="232"/>
        <end position="255"/>
    </location>
</feature>
<keyword evidence="4" id="KW-0934">Plastid</keyword>
<dbReference type="Proteomes" id="UP000596660">
    <property type="component" value="Unplaced"/>
</dbReference>
<dbReference type="GO" id="GO:0010189">
    <property type="term" value="P:vitamin E biosynthetic process"/>
    <property type="evidence" value="ECO:0007669"/>
    <property type="project" value="TreeGrafter"/>
</dbReference>
<evidence type="ECO:0000256" key="3">
    <source>
        <dbReference type="ARBA" id="ARBA00022528"/>
    </source>
</evidence>
<evidence type="ECO:0000256" key="5">
    <source>
        <dbReference type="ARBA" id="ARBA00022679"/>
    </source>
</evidence>
<dbReference type="OrthoDB" id="5673at2759"/>
<feature type="transmembrane region" description="Helical" evidence="14">
    <location>
        <begin position="106"/>
        <end position="122"/>
    </location>
</feature>
<evidence type="ECO:0000256" key="6">
    <source>
        <dbReference type="ARBA" id="ARBA00022692"/>
    </source>
</evidence>
<dbReference type="EC" id="2.7.1.182" evidence="12"/>
<evidence type="ECO:0000256" key="4">
    <source>
        <dbReference type="ARBA" id="ARBA00022640"/>
    </source>
</evidence>
<protein>
    <recommendedName>
        <fullName evidence="12">phytol kinase</fullName>
        <ecNumber evidence="12">2.7.1.182</ecNumber>
    </recommendedName>
</protein>
<comment type="subcellular location">
    <subcellularLocation>
        <location evidence="1">Plastid</location>
        <location evidence="1">Chloroplast membrane</location>
        <topology evidence="1">Multi-pass membrane protein</topology>
    </subcellularLocation>
</comment>
<dbReference type="InterPro" id="IPR039606">
    <property type="entry name" value="Phytol/farnesol_kinase"/>
</dbReference>
<dbReference type="EnsemblPlants" id="AUR62002700-RA">
    <property type="protein sequence ID" value="AUR62002700-RA:cds"/>
    <property type="gene ID" value="AUR62002700"/>
</dbReference>
<dbReference type="GO" id="GO:0010276">
    <property type="term" value="F:phytol kinase activity"/>
    <property type="evidence" value="ECO:0007669"/>
    <property type="project" value="UniProtKB-EC"/>
</dbReference>
<dbReference type="PANTHER" id="PTHR32523">
    <property type="entry name" value="PHYTOL KINASE 1, CHLOROPLASTIC"/>
    <property type="match status" value="1"/>
</dbReference>
<evidence type="ECO:0000256" key="12">
    <source>
        <dbReference type="ARBA" id="ARBA00039024"/>
    </source>
</evidence>
<evidence type="ECO:0000256" key="1">
    <source>
        <dbReference type="ARBA" id="ARBA00004508"/>
    </source>
</evidence>
<keyword evidence="8" id="KW-0809">Transit peptide</keyword>
<keyword evidence="6 14" id="KW-0812">Transmembrane</keyword>
<evidence type="ECO:0000256" key="13">
    <source>
        <dbReference type="ARBA" id="ARBA00048889"/>
    </source>
</evidence>
<dbReference type="KEGG" id="cqi:110704547"/>
<dbReference type="GeneID" id="110704547"/>
<feature type="transmembrane region" description="Helical" evidence="14">
    <location>
        <begin position="194"/>
        <end position="211"/>
    </location>
</feature>
<dbReference type="PANTHER" id="PTHR32523:SF8">
    <property type="entry name" value="DOLICHOL KINASE"/>
    <property type="match status" value="1"/>
</dbReference>
<keyword evidence="7" id="KW-0418">Kinase</keyword>
<feature type="transmembrane region" description="Helical" evidence="14">
    <location>
        <begin position="67"/>
        <end position="86"/>
    </location>
</feature>
<dbReference type="Gramene" id="AUR62002700-RA">
    <property type="protein sequence ID" value="AUR62002700-RA:cds"/>
    <property type="gene ID" value="AUR62002700"/>
</dbReference>
<evidence type="ECO:0000256" key="10">
    <source>
        <dbReference type="ARBA" id="ARBA00023136"/>
    </source>
</evidence>
<keyword evidence="3" id="KW-0150">Chloroplast</keyword>
<comment type="catalytic activity">
    <reaction evidence="13">
        <text>phytol + CTP = phytyl phosphate + CDP + H(+)</text>
        <dbReference type="Rhea" id="RHEA:38055"/>
        <dbReference type="ChEBI" id="CHEBI:15378"/>
        <dbReference type="ChEBI" id="CHEBI:17327"/>
        <dbReference type="ChEBI" id="CHEBI:37563"/>
        <dbReference type="ChEBI" id="CHEBI:58069"/>
        <dbReference type="ChEBI" id="CHEBI:75483"/>
        <dbReference type="EC" id="2.7.1.182"/>
    </reaction>
</comment>
<proteinExistence type="inferred from homology"/>
<dbReference type="GO" id="GO:0031969">
    <property type="term" value="C:chloroplast membrane"/>
    <property type="evidence" value="ECO:0007669"/>
    <property type="project" value="UniProtKB-SubCell"/>
</dbReference>
<evidence type="ECO:0000256" key="14">
    <source>
        <dbReference type="SAM" id="Phobius"/>
    </source>
</evidence>
<dbReference type="RefSeq" id="XP_021738076.1">
    <property type="nucleotide sequence ID" value="XM_021882384.1"/>
</dbReference>
<reference evidence="15" key="2">
    <citation type="submission" date="2021-03" db="UniProtKB">
        <authorList>
            <consortium name="EnsemblPlants"/>
        </authorList>
    </citation>
    <scope>IDENTIFICATION</scope>
</reference>
<dbReference type="AlphaFoldDB" id="A0A803KUJ2"/>
<keyword evidence="16" id="KW-1185">Reference proteome</keyword>
<keyword evidence="5" id="KW-0808">Transferase</keyword>
<feature type="transmembrane region" description="Helical" evidence="14">
    <location>
        <begin position="169"/>
        <end position="188"/>
    </location>
</feature>
<name>A0A803KUJ2_CHEQI</name>
<evidence type="ECO:0000256" key="8">
    <source>
        <dbReference type="ARBA" id="ARBA00022946"/>
    </source>
</evidence>
<comment type="similarity">
    <text evidence="2">Belongs to the polyprenol kinase family.</text>
</comment>
<reference evidence="15" key="1">
    <citation type="journal article" date="2017" name="Nature">
        <title>The genome of Chenopodium quinoa.</title>
        <authorList>
            <person name="Jarvis D.E."/>
            <person name="Ho Y.S."/>
            <person name="Lightfoot D.J."/>
            <person name="Schmoeckel S.M."/>
            <person name="Li B."/>
            <person name="Borm T.J.A."/>
            <person name="Ohyanagi H."/>
            <person name="Mineta K."/>
            <person name="Michell C.T."/>
            <person name="Saber N."/>
            <person name="Kharbatia N.M."/>
            <person name="Rupper R.R."/>
            <person name="Sharp A.R."/>
            <person name="Dally N."/>
            <person name="Boughton B.A."/>
            <person name="Woo Y.H."/>
            <person name="Gao G."/>
            <person name="Schijlen E.G.W.M."/>
            <person name="Guo X."/>
            <person name="Momin A.A."/>
            <person name="Negrao S."/>
            <person name="Al-Babili S."/>
            <person name="Gehring C."/>
            <person name="Roessner U."/>
            <person name="Jung C."/>
            <person name="Murphy K."/>
            <person name="Arold S.T."/>
            <person name="Gojobori T."/>
            <person name="van der Linden C.G."/>
            <person name="van Loo E.N."/>
            <person name="Jellen E.N."/>
            <person name="Maughan P.J."/>
            <person name="Tester M."/>
        </authorList>
    </citation>
    <scope>NUCLEOTIDE SEQUENCE [LARGE SCALE GENOMIC DNA]</scope>
    <source>
        <strain evidence="15">cv. PI 614886</strain>
    </source>
</reference>
<evidence type="ECO:0000256" key="2">
    <source>
        <dbReference type="ARBA" id="ARBA00010794"/>
    </source>
</evidence>
<organism evidence="15 16">
    <name type="scientific">Chenopodium quinoa</name>
    <name type="common">Quinoa</name>
    <dbReference type="NCBI Taxonomy" id="63459"/>
    <lineage>
        <taxon>Eukaryota</taxon>
        <taxon>Viridiplantae</taxon>
        <taxon>Streptophyta</taxon>
        <taxon>Embryophyta</taxon>
        <taxon>Tracheophyta</taxon>
        <taxon>Spermatophyta</taxon>
        <taxon>Magnoliopsida</taxon>
        <taxon>eudicotyledons</taxon>
        <taxon>Gunneridae</taxon>
        <taxon>Pentapetalae</taxon>
        <taxon>Caryophyllales</taxon>
        <taxon>Chenopodiaceae</taxon>
        <taxon>Chenopodioideae</taxon>
        <taxon>Atripliceae</taxon>
        <taxon>Chenopodium</taxon>
    </lineage>
</organism>
<keyword evidence="10 14" id="KW-0472">Membrane</keyword>
<evidence type="ECO:0000256" key="11">
    <source>
        <dbReference type="ARBA" id="ARBA00024015"/>
    </source>
</evidence>
<evidence type="ECO:0000313" key="15">
    <source>
        <dbReference type="EnsemblPlants" id="AUR62002700-RA:cds"/>
    </source>
</evidence>